<feature type="compositionally biased region" description="Basic and acidic residues" evidence="1">
    <location>
        <begin position="81"/>
        <end position="94"/>
    </location>
</feature>
<evidence type="ECO:0000313" key="4">
    <source>
        <dbReference type="Proteomes" id="UP001161757"/>
    </source>
</evidence>
<dbReference type="Proteomes" id="UP001161757">
    <property type="component" value="Unassembled WGS sequence"/>
</dbReference>
<feature type="region of interest" description="Disordered" evidence="1">
    <location>
        <begin position="278"/>
        <end position="311"/>
    </location>
</feature>
<feature type="region of interest" description="Disordered" evidence="1">
    <location>
        <begin position="487"/>
        <end position="514"/>
    </location>
</feature>
<name>A0AAN6ENK1_EXODE</name>
<feature type="region of interest" description="Disordered" evidence="1">
    <location>
        <begin position="1"/>
        <end position="34"/>
    </location>
</feature>
<comment type="caution">
    <text evidence="3">The sequence shown here is derived from an EMBL/GenBank/DDBJ whole genome shotgun (WGS) entry which is preliminary data.</text>
</comment>
<keyword evidence="2" id="KW-0812">Transmembrane</keyword>
<accession>A0AAN6ENK1</accession>
<dbReference type="AlphaFoldDB" id="A0AAN6ENK1"/>
<feature type="compositionally biased region" description="Basic and acidic residues" evidence="1">
    <location>
        <begin position="500"/>
        <end position="514"/>
    </location>
</feature>
<keyword evidence="2" id="KW-0472">Membrane</keyword>
<dbReference type="EMBL" id="JAJGCB010000021">
    <property type="protein sequence ID" value="KAJ8987894.1"/>
    <property type="molecule type" value="Genomic_DNA"/>
</dbReference>
<feature type="region of interest" description="Disordered" evidence="1">
    <location>
        <begin position="1101"/>
        <end position="1122"/>
    </location>
</feature>
<feature type="transmembrane region" description="Helical" evidence="2">
    <location>
        <begin position="834"/>
        <end position="856"/>
    </location>
</feature>
<keyword evidence="2" id="KW-1133">Transmembrane helix</keyword>
<evidence type="ECO:0000256" key="1">
    <source>
        <dbReference type="SAM" id="MobiDB-lite"/>
    </source>
</evidence>
<proteinExistence type="predicted"/>
<feature type="region of interest" description="Disordered" evidence="1">
    <location>
        <begin position="55"/>
        <end position="126"/>
    </location>
</feature>
<feature type="compositionally biased region" description="Polar residues" evidence="1">
    <location>
        <begin position="343"/>
        <end position="364"/>
    </location>
</feature>
<feature type="region of interest" description="Disordered" evidence="1">
    <location>
        <begin position="193"/>
        <end position="226"/>
    </location>
</feature>
<feature type="compositionally biased region" description="Basic and acidic residues" evidence="1">
    <location>
        <begin position="193"/>
        <end position="222"/>
    </location>
</feature>
<feature type="region of interest" description="Disordered" evidence="1">
    <location>
        <begin position="327"/>
        <end position="405"/>
    </location>
</feature>
<gene>
    <name evidence="3" type="ORF">HRR80_007975</name>
</gene>
<sequence length="1262" mass="136500">MVATMERPSAPAGRSKRMNEQPNLPQHSPGFPLSSPVLEIVTALKPSNITDLLETSNPFFTPNPFTSSSSSDDSGNSSGQDEFHLERYSQDAKRMANVSHSRRNRSVKGRQETSASKSARRPRPGLNIVTNFSTRAKRSQTDGLVIDKVHSRRPQIGPRYATSIVSAKAEHIGNPDHASLYGNGRRIEISKVERSEESNDKEAGLKLQDAKSKRKMGAEPKIDGQLTTSTAPFRLPAASQQHLSKALIVNEYSPEARSILIGLSVPENEADAHRLTKGLDSAASGPTPDTPAIVVTPAEDGEAWKRGSYGERRPTSGIYSIFPQAEAQVSKHHTPPVPKIPQSHLNPQKTTSSTPGAVVSGTTKSGHEQDDTESEFDDERGIDSVDNAPRPSFESQEPILSTEYDAGRPRSQGWWNLMLSPMLSRKGTIVDKRGTKRADVPPVPAAADTHKSVCVSSCSPDSPMTPRRLGLAEARASVWSRWSPWQRERSGSLETNKQSEASHEDKQVETTHDAAESLGHISRNNTSQYYHACAVEQLSGGHYFECQNHSCTERLPQLQSVFDCRSADKPSSPAERAARPVDGHAANGSKSFAKDTSVVSDLPTLSGGPEPSSREVGQVESAQVPKDKSLETPGEQGDMTAEPRSQSVPPVDEAVGLQRAQPSPASEGNHPRTQYPNVATVMPAHADPPTIMSPGPISPEMQENMVSRGAVPMTEVRQNSSQVPPSGEAYMPNQPSIPQHLQPSEITIHNYTTHVDRSPAREPVQIFQAEPPQPPPSPQVGGQSSRRVVEREEPPRKEESDASRKPGFLSKLWGLLKKKRATPQAGPPRSKRHWTLIISIPLFLVILTCLLLALLLTRSGDGTPAQSQWLNLTGYPPIPTGISTIARPDAVKQQSQCVAPATLWSCSLPKESQAEIAPNNADQPNFRFSITFKNGTVPANMTVPVSNGTGEAGHVGKRAKDPFTNDLFEPNPEPPSRADQIFMGNTTDNITQPFEGEATPFFITFIPVFPADPSNVTSNDPTVSRFLARRATNSSDSIPAPDVLDDGSAAPANLLPNAPYPTSQPIKLYNRGQADEHYGFYMYYDKAIFLKSTTPINTTGFADNGGVDPEDENGGSPRSESKLRCTFSQTRFLVRMWTNPAFGATLLAPIINSNSTGGNGSSATNFNRPGSFPYPTTLSVDRHGGNINKKAVYCYGVDDLQVIQTDVRSIVPEARGLGGTLINPAPPLVNGTVGAEEADFDPNAGGIDGGTGGCECIWQNWN</sequence>
<feature type="compositionally biased region" description="Basic and acidic residues" evidence="1">
    <location>
        <begin position="302"/>
        <end position="311"/>
    </location>
</feature>
<feature type="region of interest" description="Disordered" evidence="1">
    <location>
        <begin position="767"/>
        <end position="804"/>
    </location>
</feature>
<reference evidence="3" key="1">
    <citation type="submission" date="2023-01" db="EMBL/GenBank/DDBJ databases">
        <title>Exophiala dermititidis isolated from Cystic Fibrosis Patient.</title>
        <authorList>
            <person name="Kurbessoian T."/>
            <person name="Crocker A."/>
            <person name="Murante D."/>
            <person name="Hogan D.A."/>
            <person name="Stajich J.E."/>
        </authorList>
    </citation>
    <scope>NUCLEOTIDE SEQUENCE</scope>
    <source>
        <strain evidence="3">Ex8</strain>
    </source>
</reference>
<feature type="compositionally biased region" description="Low complexity" evidence="1">
    <location>
        <begin position="55"/>
        <end position="79"/>
    </location>
</feature>
<evidence type="ECO:0000313" key="3">
    <source>
        <dbReference type="EMBL" id="KAJ8987894.1"/>
    </source>
</evidence>
<evidence type="ECO:0008006" key="5">
    <source>
        <dbReference type="Google" id="ProtNLM"/>
    </source>
</evidence>
<protein>
    <recommendedName>
        <fullName evidence="5">Glycoprotease family protein</fullName>
    </recommendedName>
</protein>
<feature type="compositionally biased region" description="Polar residues" evidence="1">
    <location>
        <begin position="660"/>
        <end position="677"/>
    </location>
</feature>
<feature type="region of interest" description="Disordered" evidence="1">
    <location>
        <begin position="564"/>
        <end position="702"/>
    </location>
</feature>
<evidence type="ECO:0000256" key="2">
    <source>
        <dbReference type="SAM" id="Phobius"/>
    </source>
</evidence>
<feature type="compositionally biased region" description="Acidic residues" evidence="1">
    <location>
        <begin position="370"/>
        <end position="380"/>
    </location>
</feature>
<organism evidence="3 4">
    <name type="scientific">Exophiala dermatitidis</name>
    <name type="common">Black yeast-like fungus</name>
    <name type="synonym">Wangiella dermatitidis</name>
    <dbReference type="NCBI Taxonomy" id="5970"/>
    <lineage>
        <taxon>Eukaryota</taxon>
        <taxon>Fungi</taxon>
        <taxon>Dikarya</taxon>
        <taxon>Ascomycota</taxon>
        <taxon>Pezizomycotina</taxon>
        <taxon>Eurotiomycetes</taxon>
        <taxon>Chaetothyriomycetidae</taxon>
        <taxon>Chaetothyriales</taxon>
        <taxon>Herpotrichiellaceae</taxon>
        <taxon>Exophiala</taxon>
    </lineage>
</organism>
<feature type="compositionally biased region" description="Basic and acidic residues" evidence="1">
    <location>
        <begin position="787"/>
        <end position="804"/>
    </location>
</feature>